<reference evidence="11" key="3">
    <citation type="submission" date="2015-04" db="UniProtKB">
        <authorList>
            <consortium name="EnsemblPlants"/>
        </authorList>
    </citation>
    <scope>IDENTIFICATION</scope>
    <source>
        <strain evidence="11">cv. Jemalong A17</strain>
    </source>
</reference>
<keyword evidence="3" id="KW-0964">Secreted</keyword>
<reference evidence="9 12" key="2">
    <citation type="journal article" date="2014" name="BMC Genomics">
        <title>An improved genome release (version Mt4.0) for the model legume Medicago truncatula.</title>
        <authorList>
            <person name="Tang H."/>
            <person name="Krishnakumar V."/>
            <person name="Bidwell S."/>
            <person name="Rosen B."/>
            <person name="Chan A."/>
            <person name="Zhou S."/>
            <person name="Gentzbittel L."/>
            <person name="Childs K.L."/>
            <person name="Yandell M."/>
            <person name="Gundlach H."/>
            <person name="Mayer K.F."/>
            <person name="Schwartz D.C."/>
            <person name="Town C.D."/>
        </authorList>
    </citation>
    <scope>GENOME REANNOTATION</scope>
    <source>
        <strain evidence="9">A17</strain>
        <strain evidence="11 12">cv. Jemalong A17</strain>
    </source>
</reference>
<name>A0A072V4I0_MEDTR</name>
<feature type="region of interest" description="Disordered" evidence="7">
    <location>
        <begin position="55"/>
        <end position="78"/>
    </location>
</feature>
<dbReference type="HOGENOM" id="CLU_194792_1_0_1"/>
<dbReference type="EMBL" id="PSQE01000002">
    <property type="protein sequence ID" value="RHN72042.1"/>
    <property type="molecule type" value="Genomic_DNA"/>
</dbReference>
<dbReference type="Proteomes" id="UP000002051">
    <property type="component" value="Chromosome 2"/>
</dbReference>
<dbReference type="Proteomes" id="UP000265566">
    <property type="component" value="Chromosome 2"/>
</dbReference>
<dbReference type="PROSITE" id="PS51257">
    <property type="entry name" value="PROKAR_LIPOPROTEIN"/>
    <property type="match status" value="1"/>
</dbReference>
<dbReference type="GO" id="GO:0033612">
    <property type="term" value="F:receptor serine/threonine kinase binding"/>
    <property type="evidence" value="ECO:0000318"/>
    <property type="project" value="GO_Central"/>
</dbReference>
<evidence type="ECO:0000313" key="10">
    <source>
        <dbReference type="EMBL" id="RHN72042.1"/>
    </source>
</evidence>
<evidence type="ECO:0000313" key="9">
    <source>
        <dbReference type="EMBL" id="KEH36571.1"/>
    </source>
</evidence>
<evidence type="ECO:0000256" key="3">
    <source>
        <dbReference type="ARBA" id="ARBA00022525"/>
    </source>
</evidence>
<evidence type="ECO:0000313" key="11">
    <source>
        <dbReference type="EnsemblPlants" id="KEH36571"/>
    </source>
</evidence>
<keyword evidence="12" id="KW-1185">Reference proteome</keyword>
<dbReference type="AlphaFoldDB" id="A0A072V4I0"/>
<dbReference type="OMA" id="FSCCESR"/>
<dbReference type="InterPro" id="IPR039616">
    <property type="entry name" value="CLE1-4"/>
</dbReference>
<evidence type="ECO:0000256" key="8">
    <source>
        <dbReference type="SAM" id="SignalP"/>
    </source>
</evidence>
<proteinExistence type="inferred from homology"/>
<feature type="chain" id="PRO_5014500271" evidence="8">
    <location>
        <begin position="25"/>
        <end position="78"/>
    </location>
</feature>
<protein>
    <submittedName>
        <fullName evidence="9">Clavata3/ESR (CLE) gene family member</fullName>
    </submittedName>
</protein>
<dbReference type="EMBL" id="CM001218">
    <property type="protein sequence ID" value="KEH36571.1"/>
    <property type="molecule type" value="Genomic_DNA"/>
</dbReference>
<keyword evidence="4 8" id="KW-0732">Signal</keyword>
<comment type="similarity">
    <text evidence="2">Belongs to the CLV3/ESR signal peptide family.</text>
</comment>
<dbReference type="GO" id="GO:0005576">
    <property type="term" value="C:extracellular region"/>
    <property type="evidence" value="ECO:0007669"/>
    <property type="project" value="UniProtKB-SubCell"/>
</dbReference>
<dbReference type="Gramene" id="rna7710">
    <property type="protein sequence ID" value="RHN72042.1"/>
    <property type="gene ID" value="gene7710"/>
</dbReference>
<evidence type="ECO:0000256" key="2">
    <source>
        <dbReference type="ARBA" id="ARBA00005416"/>
    </source>
</evidence>
<organism evidence="9 12">
    <name type="scientific">Medicago truncatula</name>
    <name type="common">Barrel medic</name>
    <name type="synonym">Medicago tribuloides</name>
    <dbReference type="NCBI Taxonomy" id="3880"/>
    <lineage>
        <taxon>Eukaryota</taxon>
        <taxon>Viridiplantae</taxon>
        <taxon>Streptophyta</taxon>
        <taxon>Embryophyta</taxon>
        <taxon>Tracheophyta</taxon>
        <taxon>Spermatophyta</taxon>
        <taxon>Magnoliopsida</taxon>
        <taxon>eudicotyledons</taxon>
        <taxon>Gunneridae</taxon>
        <taxon>Pentapetalae</taxon>
        <taxon>rosids</taxon>
        <taxon>fabids</taxon>
        <taxon>Fabales</taxon>
        <taxon>Fabaceae</taxon>
        <taxon>Papilionoideae</taxon>
        <taxon>50 kb inversion clade</taxon>
        <taxon>NPAAA clade</taxon>
        <taxon>Hologalegina</taxon>
        <taxon>IRL clade</taxon>
        <taxon>Trifolieae</taxon>
        <taxon>Medicago</taxon>
    </lineage>
</organism>
<evidence type="ECO:0000256" key="7">
    <source>
        <dbReference type="SAM" id="MobiDB-lite"/>
    </source>
</evidence>
<comment type="subcellular location">
    <subcellularLocation>
        <location evidence="1">Secreted</location>
        <location evidence="1">Extracellular space</location>
    </subcellularLocation>
</comment>
<sequence length="78" mass="8604">MAKLGFYVILTLVLVLVSFSCCESRPLGTTQYGSMNNLAKDSGLGVEHVMRAWLSSMSKEKPRRTSRLSPGGPDPRHH</sequence>
<dbReference type="EnsemblPlants" id="KEH36571">
    <property type="protein sequence ID" value="KEH36571"/>
    <property type="gene ID" value="MTR_2g015445"/>
</dbReference>
<dbReference type="PaxDb" id="3880-AES63972"/>
<evidence type="ECO:0000256" key="5">
    <source>
        <dbReference type="ARBA" id="ARBA00023180"/>
    </source>
</evidence>
<evidence type="ECO:0000256" key="1">
    <source>
        <dbReference type="ARBA" id="ARBA00004239"/>
    </source>
</evidence>
<reference evidence="9 12" key="1">
    <citation type="journal article" date="2011" name="Nature">
        <title>The Medicago genome provides insight into the evolution of rhizobial symbioses.</title>
        <authorList>
            <person name="Young N.D."/>
            <person name="Debelle F."/>
            <person name="Oldroyd G.E."/>
            <person name="Geurts R."/>
            <person name="Cannon S.B."/>
            <person name="Udvardi M.K."/>
            <person name="Benedito V.A."/>
            <person name="Mayer K.F."/>
            <person name="Gouzy J."/>
            <person name="Schoof H."/>
            <person name="Van de Peer Y."/>
            <person name="Proost S."/>
            <person name="Cook D.R."/>
            <person name="Meyers B.C."/>
            <person name="Spannagl M."/>
            <person name="Cheung F."/>
            <person name="De Mita S."/>
            <person name="Krishnakumar V."/>
            <person name="Gundlach H."/>
            <person name="Zhou S."/>
            <person name="Mudge J."/>
            <person name="Bharti A.K."/>
            <person name="Murray J.D."/>
            <person name="Naoumkina M.A."/>
            <person name="Rosen B."/>
            <person name="Silverstein K.A."/>
            <person name="Tang H."/>
            <person name="Rombauts S."/>
            <person name="Zhao P.X."/>
            <person name="Zhou P."/>
            <person name="Barbe V."/>
            <person name="Bardou P."/>
            <person name="Bechner M."/>
            <person name="Bellec A."/>
            <person name="Berger A."/>
            <person name="Berges H."/>
            <person name="Bidwell S."/>
            <person name="Bisseling T."/>
            <person name="Choisne N."/>
            <person name="Couloux A."/>
            <person name="Denny R."/>
            <person name="Deshpande S."/>
            <person name="Dai X."/>
            <person name="Doyle J.J."/>
            <person name="Dudez A.M."/>
            <person name="Farmer A.D."/>
            <person name="Fouteau S."/>
            <person name="Franken C."/>
            <person name="Gibelin C."/>
            <person name="Gish J."/>
            <person name="Goldstein S."/>
            <person name="Gonzalez A.J."/>
            <person name="Green P.J."/>
            <person name="Hallab A."/>
            <person name="Hartog M."/>
            <person name="Hua A."/>
            <person name="Humphray S.J."/>
            <person name="Jeong D.H."/>
            <person name="Jing Y."/>
            <person name="Jocker A."/>
            <person name="Kenton S.M."/>
            <person name="Kim D.J."/>
            <person name="Klee K."/>
            <person name="Lai H."/>
            <person name="Lang C."/>
            <person name="Lin S."/>
            <person name="Macmil S.L."/>
            <person name="Magdelenat G."/>
            <person name="Matthews L."/>
            <person name="McCorrison J."/>
            <person name="Monaghan E.L."/>
            <person name="Mun J.H."/>
            <person name="Najar F.Z."/>
            <person name="Nicholson C."/>
            <person name="Noirot C."/>
            <person name="O'Bleness M."/>
            <person name="Paule C.R."/>
            <person name="Poulain J."/>
            <person name="Prion F."/>
            <person name="Qin B."/>
            <person name="Qu C."/>
            <person name="Retzel E.F."/>
            <person name="Riddle C."/>
            <person name="Sallet E."/>
            <person name="Samain S."/>
            <person name="Samson N."/>
            <person name="Sanders I."/>
            <person name="Saurat O."/>
            <person name="Scarpelli C."/>
            <person name="Schiex T."/>
            <person name="Segurens B."/>
            <person name="Severin A.J."/>
            <person name="Sherrier D.J."/>
            <person name="Shi R."/>
            <person name="Sims S."/>
            <person name="Singer S.R."/>
            <person name="Sinharoy S."/>
            <person name="Sterck L."/>
            <person name="Viollet A."/>
            <person name="Wang B.B."/>
            <person name="Wang K."/>
            <person name="Wang M."/>
            <person name="Wang X."/>
            <person name="Warfsmann J."/>
            <person name="Weissenbach J."/>
            <person name="White D.D."/>
            <person name="White J.D."/>
            <person name="Wiley G.B."/>
            <person name="Wincker P."/>
            <person name="Xing Y."/>
            <person name="Yang L."/>
            <person name="Yao Z."/>
            <person name="Ying F."/>
            <person name="Zhai J."/>
            <person name="Zhou L."/>
            <person name="Zuber A."/>
            <person name="Denarie J."/>
            <person name="Dixon R.A."/>
            <person name="May G.D."/>
            <person name="Schwartz D.C."/>
            <person name="Rogers J."/>
            <person name="Quetier F."/>
            <person name="Town C.D."/>
            <person name="Roe B.A."/>
        </authorList>
    </citation>
    <scope>NUCLEOTIDE SEQUENCE [LARGE SCALE GENOMIC DNA]</scope>
    <source>
        <strain evidence="9">A17</strain>
        <strain evidence="11 12">cv. Jemalong A17</strain>
    </source>
</reference>
<gene>
    <name evidence="9" type="ordered locus">MTR_2g015445</name>
    <name evidence="10" type="ORF">MtrunA17_Chr2g0283371</name>
</gene>
<evidence type="ECO:0000256" key="4">
    <source>
        <dbReference type="ARBA" id="ARBA00022729"/>
    </source>
</evidence>
<evidence type="ECO:0000313" key="12">
    <source>
        <dbReference type="Proteomes" id="UP000002051"/>
    </source>
</evidence>
<keyword evidence="5" id="KW-0325">Glycoprotein</keyword>
<feature type="signal peptide" evidence="8">
    <location>
        <begin position="1"/>
        <end position="24"/>
    </location>
</feature>
<accession>A0A072V4I0</accession>
<evidence type="ECO:0000256" key="6">
    <source>
        <dbReference type="ARBA" id="ARBA00023278"/>
    </source>
</evidence>
<dbReference type="PANTHER" id="PTHR33869">
    <property type="entry name" value="CLAVATA3/ESR (CLE)-RELATED PROTEIN 3"/>
    <property type="match status" value="1"/>
</dbReference>
<keyword evidence="6" id="KW-0379">Hydroxylation</keyword>
<dbReference type="PANTHER" id="PTHR33869:SF5">
    <property type="entry name" value="CLAVATA3_ESR (CLE)-RELATED PROTEIN 4"/>
    <property type="match status" value="1"/>
</dbReference>
<reference evidence="10" key="4">
    <citation type="journal article" date="2018" name="Nat. Plants">
        <title>Whole-genome landscape of Medicago truncatula symbiotic genes.</title>
        <authorList>
            <person name="Pecrix Y."/>
            <person name="Gamas P."/>
            <person name="Carrere S."/>
        </authorList>
    </citation>
    <scope>NUCLEOTIDE SEQUENCE</scope>
    <source>
        <tissue evidence="10">Leaves</tissue>
    </source>
</reference>